<dbReference type="InterPro" id="IPR034701">
    <property type="entry name" value="CdaA"/>
</dbReference>
<dbReference type="Gene3D" id="2.170.120.40">
    <property type="entry name" value="YbbR-like domain"/>
    <property type="match status" value="1"/>
</dbReference>
<evidence type="ECO:0000259" key="7">
    <source>
        <dbReference type="PROSITE" id="PS51794"/>
    </source>
</evidence>
<keyword evidence="2 6" id="KW-0808">Transferase</keyword>
<keyword evidence="6" id="KW-0812">Transmembrane</keyword>
<dbReference type="InterPro" id="IPR012505">
    <property type="entry name" value="YbbR"/>
</dbReference>
<dbReference type="AlphaFoldDB" id="A0A0G0WVR6"/>
<keyword evidence="6" id="KW-1003">Cell membrane</keyword>
<dbReference type="Proteomes" id="UP000034163">
    <property type="component" value="Unassembled WGS sequence"/>
</dbReference>
<dbReference type="Pfam" id="PF19293">
    <property type="entry name" value="CdaA_N"/>
    <property type="match status" value="1"/>
</dbReference>
<name>A0A0G0WVR6_UNCKA</name>
<feature type="transmembrane region" description="Helical" evidence="6">
    <location>
        <begin position="26"/>
        <end position="48"/>
    </location>
</feature>
<dbReference type="PANTHER" id="PTHR34185">
    <property type="entry name" value="DIADENYLATE CYCLASE"/>
    <property type="match status" value="1"/>
</dbReference>
<dbReference type="Pfam" id="PF07949">
    <property type="entry name" value="YbbR"/>
    <property type="match status" value="1"/>
</dbReference>
<protein>
    <recommendedName>
        <fullName evidence="6">Diadenylate cyclase</fullName>
        <shortName evidence="6">DAC</shortName>
        <ecNumber evidence="6">2.7.7.85</ecNumber>
    </recommendedName>
    <alternativeName>
        <fullName evidence="6">Cyclic-di-AMP synthase</fullName>
        <shortName evidence="6">c-di-AMP synthase</shortName>
    </alternativeName>
</protein>
<dbReference type="Gene3D" id="3.40.1700.10">
    <property type="entry name" value="DNA integrity scanning protein, DisA, N-terminal domain"/>
    <property type="match status" value="1"/>
</dbReference>
<feature type="domain" description="DAC" evidence="7">
    <location>
        <begin position="98"/>
        <end position="259"/>
    </location>
</feature>
<reference evidence="8 9" key="1">
    <citation type="journal article" date="2015" name="Nature">
        <title>rRNA introns, odd ribosomes, and small enigmatic genomes across a large radiation of phyla.</title>
        <authorList>
            <person name="Brown C.T."/>
            <person name="Hug L.A."/>
            <person name="Thomas B.C."/>
            <person name="Sharon I."/>
            <person name="Castelle C.J."/>
            <person name="Singh A."/>
            <person name="Wilkins M.J."/>
            <person name="Williams K.H."/>
            <person name="Banfield J.F."/>
        </authorList>
    </citation>
    <scope>NUCLEOTIDE SEQUENCE [LARGE SCALE GENOMIC DNA]</scope>
</reference>
<dbReference type="HAMAP" id="MF_01499">
    <property type="entry name" value="DacA"/>
    <property type="match status" value="1"/>
</dbReference>
<dbReference type="Pfam" id="PF02457">
    <property type="entry name" value="DAC"/>
    <property type="match status" value="1"/>
</dbReference>
<sequence>MALLLQLFRMLLDFFNKNIFHLRGDLYLTDLLDIAIIGLLIYTFFIFFRRTRAYMVFLGLSITFGLYILSKNLNLYLTFITLRYFTGVSLIIFVIIFQNEIRKYFEFLGLIGSRQMKVGKLAPKSPSTSEIIQSCVRMAQEKIGALIVIQGKDTLDPHIDGGTPLDGVISEDVILSIFDPHSDGHDGALIIRNNRISKFSAHLPLSTNFKEIGKHGTRHSAALGLSEITDALCIVSSEERGQLSISKDGKLKTLTQYADLEKEIDRYIKAKFDPASKSKTNFFRRHDFALKFGAVVFAALIWFFTAYQAGIIEKSFNVPITVSNIPKNILVENYNPKTIRVTVSGRGDTIFSSIAESDFKIDYDATNITGGLNKETVSKKNIDIPANLSLVSIEPNSFFLTAKKFYVVKVPVVVRTTGSVTPDLQLTSVVVTPEEIEVWVPEETPAPTEILTEELDVTPFTESIIIPVKMISPEGIRFVDKNIMVSAALTIEKTDTATQ</sequence>
<comment type="function">
    <text evidence="6">Catalyzes the condensation of 2 ATP molecules into cyclic di-AMP (c-di-AMP), a second messenger used to regulate differing processes in different bacteria.</text>
</comment>
<feature type="transmembrane region" description="Helical" evidence="6">
    <location>
        <begin position="288"/>
        <end position="307"/>
    </location>
</feature>
<dbReference type="Gene3D" id="2.170.120.30">
    <property type="match status" value="1"/>
</dbReference>
<dbReference type="InterPro" id="IPR050338">
    <property type="entry name" value="DisA"/>
</dbReference>
<dbReference type="SUPFAM" id="SSF143597">
    <property type="entry name" value="YojJ-like"/>
    <property type="match status" value="1"/>
</dbReference>
<dbReference type="GO" id="GO:0004016">
    <property type="term" value="F:adenylate cyclase activity"/>
    <property type="evidence" value="ECO:0007669"/>
    <property type="project" value="UniProtKB-UniRule"/>
</dbReference>
<evidence type="ECO:0000256" key="3">
    <source>
        <dbReference type="ARBA" id="ARBA00022695"/>
    </source>
</evidence>
<evidence type="ECO:0000256" key="2">
    <source>
        <dbReference type="ARBA" id="ARBA00022679"/>
    </source>
</evidence>
<accession>A0A0G0WVR6</accession>
<dbReference type="EMBL" id="LCBS01000012">
    <property type="protein sequence ID" value="KKS16815.1"/>
    <property type="molecule type" value="Genomic_DNA"/>
</dbReference>
<dbReference type="GO" id="GO:0006171">
    <property type="term" value="P:cAMP biosynthetic process"/>
    <property type="evidence" value="ECO:0007669"/>
    <property type="project" value="InterPro"/>
</dbReference>
<comment type="subunit">
    <text evidence="6">Probably a homodimer.</text>
</comment>
<dbReference type="InterPro" id="IPR036888">
    <property type="entry name" value="DNA_integrity_DisA_N_sf"/>
</dbReference>
<comment type="caution">
    <text evidence="8">The sequence shown here is derived from an EMBL/GenBank/DDBJ whole genome shotgun (WGS) entry which is preliminary data.</text>
</comment>
<evidence type="ECO:0000313" key="8">
    <source>
        <dbReference type="EMBL" id="KKS16815.1"/>
    </source>
</evidence>
<comment type="catalytic activity">
    <reaction evidence="1 6">
        <text>2 ATP = 3',3'-c-di-AMP + 2 diphosphate</text>
        <dbReference type="Rhea" id="RHEA:35655"/>
        <dbReference type="ChEBI" id="CHEBI:30616"/>
        <dbReference type="ChEBI" id="CHEBI:33019"/>
        <dbReference type="ChEBI" id="CHEBI:71500"/>
        <dbReference type="EC" id="2.7.7.85"/>
    </reaction>
</comment>
<proteinExistence type="inferred from homology"/>
<dbReference type="InterPro" id="IPR003390">
    <property type="entry name" value="DNA_integrity_scan_DisA_N"/>
</dbReference>
<evidence type="ECO:0000256" key="4">
    <source>
        <dbReference type="ARBA" id="ARBA00022741"/>
    </source>
</evidence>
<evidence type="ECO:0000256" key="1">
    <source>
        <dbReference type="ARBA" id="ARBA00000877"/>
    </source>
</evidence>
<dbReference type="GO" id="GO:0005524">
    <property type="term" value="F:ATP binding"/>
    <property type="evidence" value="ECO:0007669"/>
    <property type="project" value="UniProtKB-UniRule"/>
</dbReference>
<comment type="similarity">
    <text evidence="6">Belongs to the adenylate cyclase family. DacA/CdaA subfamily.</text>
</comment>
<keyword evidence="6" id="KW-1133">Transmembrane helix</keyword>
<dbReference type="PANTHER" id="PTHR34185:SF1">
    <property type="entry name" value="DIADENYLATE CYCLASE"/>
    <property type="match status" value="1"/>
</dbReference>
<keyword evidence="5 6" id="KW-0067">ATP-binding</keyword>
<gene>
    <name evidence="6" type="primary">dacA</name>
    <name evidence="8" type="ORF">UU72_C0012G0009</name>
</gene>
<organism evidence="8 9">
    <name type="scientific">candidate division WWE3 bacterium GW2011_GWB1_41_6</name>
    <dbReference type="NCBI Taxonomy" id="1619112"/>
    <lineage>
        <taxon>Bacteria</taxon>
        <taxon>Katanobacteria</taxon>
    </lineage>
</organism>
<comment type="caution">
    <text evidence="6">Lacks conserved residue(s) required for the propagation of feature annotation.</text>
</comment>
<feature type="transmembrane region" description="Helical" evidence="6">
    <location>
        <begin position="75"/>
        <end position="97"/>
    </location>
</feature>
<keyword evidence="4 6" id="KW-0547">Nucleotide-binding</keyword>
<evidence type="ECO:0000256" key="5">
    <source>
        <dbReference type="ARBA" id="ARBA00022840"/>
    </source>
</evidence>
<keyword evidence="3 6" id="KW-0548">Nucleotidyltransferase</keyword>
<evidence type="ECO:0000313" key="9">
    <source>
        <dbReference type="Proteomes" id="UP000034163"/>
    </source>
</evidence>
<keyword evidence="6" id="KW-0472">Membrane</keyword>
<dbReference type="PROSITE" id="PS51794">
    <property type="entry name" value="DAC"/>
    <property type="match status" value="1"/>
</dbReference>
<evidence type="ECO:0000256" key="6">
    <source>
        <dbReference type="HAMAP-Rule" id="MF_01499"/>
    </source>
</evidence>
<dbReference type="GO" id="GO:0106408">
    <property type="term" value="F:diadenylate cyclase activity"/>
    <property type="evidence" value="ECO:0007669"/>
    <property type="project" value="UniProtKB-EC"/>
</dbReference>
<dbReference type="EC" id="2.7.7.85" evidence="6"/>
<feature type="transmembrane region" description="Helical" evidence="6">
    <location>
        <begin position="53"/>
        <end position="69"/>
    </location>
</feature>
<dbReference type="InterPro" id="IPR045585">
    <property type="entry name" value="CdaA_N"/>
</dbReference>